<keyword evidence="4" id="KW-0689">Ribosomal protein</keyword>
<evidence type="ECO:0000259" key="6">
    <source>
        <dbReference type="PROSITE" id="PS50296"/>
    </source>
</evidence>
<dbReference type="PROSITE" id="PS50296">
    <property type="entry name" value="SUI1"/>
    <property type="match status" value="1"/>
</dbReference>
<dbReference type="CDD" id="cd11607">
    <property type="entry name" value="DENR_C"/>
    <property type="match status" value="1"/>
</dbReference>
<dbReference type="GO" id="GO:0003729">
    <property type="term" value="F:mRNA binding"/>
    <property type="evidence" value="ECO:0007669"/>
    <property type="project" value="TreeGrafter"/>
</dbReference>
<dbReference type="GO" id="GO:0001731">
    <property type="term" value="P:formation of translation preinitiation complex"/>
    <property type="evidence" value="ECO:0007669"/>
    <property type="project" value="TreeGrafter"/>
</dbReference>
<dbReference type="InterPro" id="IPR048517">
    <property type="entry name" value="DENR_N"/>
</dbReference>
<dbReference type="OrthoDB" id="277199at2759"/>
<dbReference type="InterPro" id="IPR001950">
    <property type="entry name" value="SUI1"/>
</dbReference>
<comment type="similarity">
    <text evidence="1 4">Belongs to the DENR family.</text>
</comment>
<evidence type="ECO:0000256" key="2">
    <source>
        <dbReference type="ARBA" id="ARBA00011742"/>
    </source>
</evidence>
<keyword evidence="8" id="KW-1185">Reference proteome</keyword>
<organism evidence="7 8">
    <name type="scientific">Glutinoglossum americanum</name>
    <dbReference type="NCBI Taxonomy" id="1670608"/>
    <lineage>
        <taxon>Eukaryota</taxon>
        <taxon>Fungi</taxon>
        <taxon>Dikarya</taxon>
        <taxon>Ascomycota</taxon>
        <taxon>Pezizomycotina</taxon>
        <taxon>Geoglossomycetes</taxon>
        <taxon>Geoglossales</taxon>
        <taxon>Geoglossaceae</taxon>
        <taxon>Glutinoglossum</taxon>
    </lineage>
</organism>
<protein>
    <recommendedName>
        <fullName evidence="3 4">Translation machinery-associated protein 22</fullName>
    </recommendedName>
</protein>
<dbReference type="Proteomes" id="UP000698800">
    <property type="component" value="Unassembled WGS sequence"/>
</dbReference>
<comment type="subcellular location">
    <subcellularLocation>
        <location evidence="4">Cytoplasm</location>
    </subcellularLocation>
</comment>
<comment type="subunit">
    <text evidence="2 4">Interacts with the 40S ribosomal subunit.</text>
</comment>
<dbReference type="GO" id="GO:0005737">
    <property type="term" value="C:cytoplasm"/>
    <property type="evidence" value="ECO:0007669"/>
    <property type="project" value="UniProtKB-SubCell"/>
</dbReference>
<name>A0A9P8IFW1_9PEZI</name>
<dbReference type="SUPFAM" id="SSF55159">
    <property type="entry name" value="eIF1-like"/>
    <property type="match status" value="1"/>
</dbReference>
<keyword evidence="4" id="KW-0687">Ribonucleoprotein</keyword>
<dbReference type="NCBIfam" id="TIGR01159">
    <property type="entry name" value="DRP1"/>
    <property type="match status" value="1"/>
</dbReference>
<reference evidence="7" key="1">
    <citation type="submission" date="2021-03" db="EMBL/GenBank/DDBJ databases">
        <title>Comparative genomics and phylogenomic investigation of the class Geoglossomycetes provide insights into ecological specialization and systematics.</title>
        <authorList>
            <person name="Melie T."/>
            <person name="Pirro S."/>
            <person name="Miller A.N."/>
            <person name="Quandt A."/>
        </authorList>
    </citation>
    <scope>NUCLEOTIDE SEQUENCE</scope>
    <source>
        <strain evidence="7">GBOQ0MN5Z8</strain>
    </source>
</reference>
<feature type="coiled-coil region" evidence="5">
    <location>
        <begin position="108"/>
        <end position="135"/>
    </location>
</feature>
<feature type="domain" description="SUI1" evidence="6">
    <location>
        <begin position="136"/>
        <end position="207"/>
    </location>
</feature>
<keyword evidence="5" id="KW-0175">Coiled coil</keyword>
<dbReference type="PANTHER" id="PTHR12789:SF0">
    <property type="entry name" value="DENSITY-REGULATED PROTEIN"/>
    <property type="match status" value="1"/>
</dbReference>
<dbReference type="Pfam" id="PF21023">
    <property type="entry name" value="DENR_N"/>
    <property type="match status" value="1"/>
</dbReference>
<dbReference type="InterPro" id="IPR005873">
    <property type="entry name" value="DENR_eukaryotes"/>
</dbReference>
<dbReference type="GO" id="GO:0005840">
    <property type="term" value="C:ribosome"/>
    <property type="evidence" value="ECO:0007669"/>
    <property type="project" value="UniProtKB-KW"/>
</dbReference>
<evidence type="ECO:0000256" key="1">
    <source>
        <dbReference type="ARBA" id="ARBA00007514"/>
    </source>
</evidence>
<evidence type="ECO:0000256" key="3">
    <source>
        <dbReference type="ARBA" id="ARBA00020058"/>
    </source>
</evidence>
<dbReference type="GO" id="GO:0002188">
    <property type="term" value="P:translation reinitiation"/>
    <property type="evidence" value="ECO:0007669"/>
    <property type="project" value="TreeGrafter"/>
</dbReference>
<comment type="caution">
    <text evidence="7">The sequence shown here is derived from an EMBL/GenBank/DDBJ whole genome shotgun (WGS) entry which is preliminary data.</text>
</comment>
<evidence type="ECO:0000313" key="7">
    <source>
        <dbReference type="EMBL" id="KAH0545092.1"/>
    </source>
</evidence>
<dbReference type="InterPro" id="IPR046447">
    <property type="entry name" value="DENR_C"/>
</dbReference>
<keyword evidence="4" id="KW-0963">Cytoplasm</keyword>
<dbReference type="GO" id="GO:1990904">
    <property type="term" value="C:ribonucleoprotein complex"/>
    <property type="evidence" value="ECO:0007669"/>
    <property type="project" value="UniProtKB-KW"/>
</dbReference>
<dbReference type="InterPro" id="IPR050318">
    <property type="entry name" value="DENR/SUI1_TIF"/>
</dbReference>
<dbReference type="AlphaFoldDB" id="A0A9P8IFW1"/>
<evidence type="ECO:0000256" key="4">
    <source>
        <dbReference type="RuleBase" id="RU361273"/>
    </source>
</evidence>
<proteinExistence type="inferred from homology"/>
<evidence type="ECO:0000313" key="8">
    <source>
        <dbReference type="Proteomes" id="UP000698800"/>
    </source>
</evidence>
<gene>
    <name evidence="7" type="ORF">FGG08_000863</name>
</gene>
<sequence>MAESANVTADNAPVKSQARHVVYCGGRVVHMAFHIQSPPFSGLLGIWNANGGVNIVCTLPPEYCEFGGTVKKCEEWLKTNHPDMHTRLYSEEAISNTLSTLSLDAQKRAEKDSLKKQAKAEAAEAREQEKKMSSKVLIKRVERSKRKYVTAVSGLEAHGLELKKVAKELGKKFATGSSVTKVPSGGEEIVVQGDLSDEIYDWITGTYGDIPEDNIDCIEDKKKKGSGAGGPA</sequence>
<dbReference type="InterPro" id="IPR036877">
    <property type="entry name" value="SUI1_dom_sf"/>
</dbReference>
<dbReference type="Pfam" id="PF01253">
    <property type="entry name" value="SUI1"/>
    <property type="match status" value="1"/>
</dbReference>
<dbReference type="Gene3D" id="3.30.780.10">
    <property type="entry name" value="SUI1-like domain"/>
    <property type="match status" value="1"/>
</dbReference>
<accession>A0A9P8IFW1</accession>
<evidence type="ECO:0000256" key="5">
    <source>
        <dbReference type="SAM" id="Coils"/>
    </source>
</evidence>
<dbReference type="PANTHER" id="PTHR12789">
    <property type="entry name" value="DENSITY-REGULATED PROTEIN HOMOLOG"/>
    <property type="match status" value="1"/>
</dbReference>
<dbReference type="GO" id="GO:0003743">
    <property type="term" value="F:translation initiation factor activity"/>
    <property type="evidence" value="ECO:0007669"/>
    <property type="project" value="InterPro"/>
</dbReference>
<dbReference type="EMBL" id="JAGHQL010000010">
    <property type="protein sequence ID" value="KAH0545092.1"/>
    <property type="molecule type" value="Genomic_DNA"/>
</dbReference>
<comment type="domain">
    <text evidence="4">The SUI1 domain may be involved in RNA binding.</text>
</comment>